<keyword evidence="1" id="KW-0472">Membrane</keyword>
<feature type="transmembrane region" description="Helical" evidence="1">
    <location>
        <begin position="143"/>
        <end position="162"/>
    </location>
</feature>
<comment type="caution">
    <text evidence="3">The sequence shown here is derived from an EMBL/GenBank/DDBJ whole genome shotgun (WGS) entry which is preliminary data.</text>
</comment>
<evidence type="ECO:0000259" key="2">
    <source>
        <dbReference type="Pfam" id="PF06791"/>
    </source>
</evidence>
<dbReference type="Pfam" id="PF06791">
    <property type="entry name" value="TMP_2"/>
    <property type="match status" value="1"/>
</dbReference>
<evidence type="ECO:0000256" key="1">
    <source>
        <dbReference type="SAM" id="Phobius"/>
    </source>
</evidence>
<keyword evidence="4" id="KW-1185">Reference proteome</keyword>
<evidence type="ECO:0000313" key="3">
    <source>
        <dbReference type="EMBL" id="MDR5655522.1"/>
    </source>
</evidence>
<protein>
    <submittedName>
        <fullName evidence="3">Phage tail length tape measure family protein</fullName>
    </submittedName>
</protein>
<evidence type="ECO:0000313" key="4">
    <source>
        <dbReference type="Proteomes" id="UP001247754"/>
    </source>
</evidence>
<feature type="domain" description="Bacteriophage tail tape measure N-terminal" evidence="2">
    <location>
        <begin position="82"/>
        <end position="240"/>
    </location>
</feature>
<reference evidence="3 4" key="1">
    <citation type="submission" date="2023-09" db="EMBL/GenBank/DDBJ databases">
        <title>Xinfangfangia sedmenti sp. nov., isolated the sedment.</title>
        <authorList>
            <person name="Xu L."/>
        </authorList>
    </citation>
    <scope>NUCLEOTIDE SEQUENCE [LARGE SCALE GENOMIC DNA]</scope>
    <source>
        <strain evidence="3 4">LG-4</strain>
    </source>
</reference>
<keyword evidence="1" id="KW-1133">Transmembrane helix</keyword>
<name>A0ABU1FF98_9RHOB</name>
<feature type="non-terminal residue" evidence="3">
    <location>
        <position position="480"/>
    </location>
</feature>
<dbReference type="Proteomes" id="UP001247754">
    <property type="component" value="Unassembled WGS sequence"/>
</dbReference>
<keyword evidence="1" id="KW-0812">Transmembrane</keyword>
<organism evidence="3 4">
    <name type="scientific">Ruixingdingia sedimenti</name>
    <dbReference type="NCBI Taxonomy" id="3073604"/>
    <lineage>
        <taxon>Bacteria</taxon>
        <taxon>Pseudomonadati</taxon>
        <taxon>Pseudomonadota</taxon>
        <taxon>Alphaproteobacteria</taxon>
        <taxon>Rhodobacterales</taxon>
        <taxon>Paracoccaceae</taxon>
        <taxon>Ruixingdingia</taxon>
    </lineage>
</organism>
<sequence>STAATLRHGQALDDLRARFNPLFAVSRAYEQELRDIADAERQGAITSREAAAARERAAQVMAPGSAGGGGTGAAGSGLARGLATNLSFQMNDIAMMTAMGQSPFMLMIQQGPQVAQIFSQLKESGLSLGATLSRAFGMVLTSWGLLAMGVIGGGAALVQWMMRAAGGAKTLEERMDELGGAFDRYRRFSDIARASSADLVRQFGASAEGARGLYEVLLDLGQLSLDQKLKNTATAAREMMGMMSPSAAGRGFTGFFGLGTGAAHVSAHSSDIAGFQDTLKRFETTEGTDDQIAGLQAVLELVRQYATLKGGITDQEQALIDLLQKQGDVLLGIKAAETARTEARRLQLDQMSREQAQQTELAIATRMYGENAVAVEVLRANHARAALETRLQEMGIEKNSAEAARQRGVLEARLRAEAELSASKRKKAGGDIIADLNRQTEVSQAILLHGEDAAQVELVRERHARELLGARTLEAGLGWV</sequence>
<dbReference type="EMBL" id="JAVKPH010000105">
    <property type="protein sequence ID" value="MDR5655522.1"/>
    <property type="molecule type" value="Genomic_DNA"/>
</dbReference>
<feature type="non-terminal residue" evidence="3">
    <location>
        <position position="1"/>
    </location>
</feature>
<dbReference type="RefSeq" id="WP_310459609.1">
    <property type="nucleotide sequence ID" value="NZ_JAVKPH010000105.1"/>
</dbReference>
<dbReference type="InterPro" id="IPR009628">
    <property type="entry name" value="Phage_tape_measure_N"/>
</dbReference>
<proteinExistence type="predicted"/>
<accession>A0ABU1FF98</accession>
<gene>
    <name evidence="3" type="ORF">RGD00_23240</name>
</gene>